<proteinExistence type="predicted"/>
<name>A0ACB9RRD8_9MYRT</name>
<evidence type="ECO:0000313" key="2">
    <source>
        <dbReference type="Proteomes" id="UP001057402"/>
    </source>
</evidence>
<organism evidence="1 2">
    <name type="scientific">Melastoma candidum</name>
    <dbReference type="NCBI Taxonomy" id="119954"/>
    <lineage>
        <taxon>Eukaryota</taxon>
        <taxon>Viridiplantae</taxon>
        <taxon>Streptophyta</taxon>
        <taxon>Embryophyta</taxon>
        <taxon>Tracheophyta</taxon>
        <taxon>Spermatophyta</taxon>
        <taxon>Magnoliopsida</taxon>
        <taxon>eudicotyledons</taxon>
        <taxon>Gunneridae</taxon>
        <taxon>Pentapetalae</taxon>
        <taxon>rosids</taxon>
        <taxon>malvids</taxon>
        <taxon>Myrtales</taxon>
        <taxon>Melastomataceae</taxon>
        <taxon>Melastomatoideae</taxon>
        <taxon>Melastomateae</taxon>
        <taxon>Melastoma</taxon>
    </lineage>
</organism>
<evidence type="ECO:0000313" key="1">
    <source>
        <dbReference type="EMBL" id="KAI4380978.1"/>
    </source>
</evidence>
<keyword evidence="2" id="KW-1185">Reference proteome</keyword>
<reference evidence="2" key="1">
    <citation type="journal article" date="2023" name="Front. Plant Sci.">
        <title>Chromosomal-level genome assembly of Melastoma candidum provides insights into trichome evolution.</title>
        <authorList>
            <person name="Zhong Y."/>
            <person name="Wu W."/>
            <person name="Sun C."/>
            <person name="Zou P."/>
            <person name="Liu Y."/>
            <person name="Dai S."/>
            <person name="Zhou R."/>
        </authorList>
    </citation>
    <scope>NUCLEOTIDE SEQUENCE [LARGE SCALE GENOMIC DNA]</scope>
</reference>
<dbReference type="EMBL" id="CM042882">
    <property type="protein sequence ID" value="KAI4380978.1"/>
    <property type="molecule type" value="Genomic_DNA"/>
</dbReference>
<dbReference type="Proteomes" id="UP001057402">
    <property type="component" value="Chromosome 3"/>
</dbReference>
<sequence length="138" mass="15198">MTSLSLYLSLLLLGGSSAVIFLQPLLPPTMMLLQAETSNQTQIQMLPTSSISCRGVPPMKVNAHRRSFTKGGVLTVGNTFFKPEFFQKPRSKTTPKSTSPLKPWVDFMMDVGPSLPQLTYESRVGGLDHKADRIQATE</sequence>
<comment type="caution">
    <text evidence="1">The sequence shown here is derived from an EMBL/GenBank/DDBJ whole genome shotgun (WGS) entry which is preliminary data.</text>
</comment>
<gene>
    <name evidence="1" type="ORF">MLD38_007101</name>
</gene>
<protein>
    <submittedName>
        <fullName evidence="1">Uncharacterized protein</fullName>
    </submittedName>
</protein>
<accession>A0ACB9RRD8</accession>